<organism evidence="3 4">
    <name type="scientific">Saccharothrix lopnurensis</name>
    <dbReference type="NCBI Taxonomy" id="1670621"/>
    <lineage>
        <taxon>Bacteria</taxon>
        <taxon>Bacillati</taxon>
        <taxon>Actinomycetota</taxon>
        <taxon>Actinomycetes</taxon>
        <taxon>Pseudonocardiales</taxon>
        <taxon>Pseudonocardiaceae</taxon>
        <taxon>Saccharothrix</taxon>
    </lineage>
</organism>
<gene>
    <name evidence="3" type="ORF">ACFP3R_35340</name>
</gene>
<comment type="similarity">
    <text evidence="1">Belongs to the amidase family.</text>
</comment>
<dbReference type="Proteomes" id="UP001596220">
    <property type="component" value="Unassembled WGS sequence"/>
</dbReference>
<comment type="caution">
    <text evidence="3">The sequence shown here is derived from an EMBL/GenBank/DDBJ whole genome shotgun (WGS) entry which is preliminary data.</text>
</comment>
<name>A0ABW1PG15_9PSEU</name>
<dbReference type="Gene3D" id="3.90.1300.10">
    <property type="entry name" value="Amidase signature (AS) domain"/>
    <property type="match status" value="1"/>
</dbReference>
<proteinExistence type="inferred from homology"/>
<dbReference type="Pfam" id="PF01425">
    <property type="entry name" value="Amidase"/>
    <property type="match status" value="1"/>
</dbReference>
<dbReference type="InterPro" id="IPR023631">
    <property type="entry name" value="Amidase_dom"/>
</dbReference>
<protein>
    <submittedName>
        <fullName evidence="3">Amidase</fullName>
    </submittedName>
</protein>
<dbReference type="InterPro" id="IPR000120">
    <property type="entry name" value="Amidase"/>
</dbReference>
<reference evidence="4" key="1">
    <citation type="journal article" date="2019" name="Int. J. Syst. Evol. Microbiol.">
        <title>The Global Catalogue of Microorganisms (GCM) 10K type strain sequencing project: providing services to taxonomists for standard genome sequencing and annotation.</title>
        <authorList>
            <consortium name="The Broad Institute Genomics Platform"/>
            <consortium name="The Broad Institute Genome Sequencing Center for Infectious Disease"/>
            <person name="Wu L."/>
            <person name="Ma J."/>
        </authorList>
    </citation>
    <scope>NUCLEOTIDE SEQUENCE [LARGE SCALE GENOMIC DNA]</scope>
    <source>
        <strain evidence="4">CGMCC 4.7246</strain>
    </source>
</reference>
<evidence type="ECO:0000313" key="4">
    <source>
        <dbReference type="Proteomes" id="UP001596220"/>
    </source>
</evidence>
<dbReference type="InterPro" id="IPR036928">
    <property type="entry name" value="AS_sf"/>
</dbReference>
<dbReference type="InterPro" id="IPR020556">
    <property type="entry name" value="Amidase_CS"/>
</dbReference>
<dbReference type="SUPFAM" id="SSF75304">
    <property type="entry name" value="Amidase signature (AS) enzymes"/>
    <property type="match status" value="1"/>
</dbReference>
<dbReference type="PANTHER" id="PTHR11895:SF7">
    <property type="entry name" value="GLUTAMYL-TRNA(GLN) AMIDOTRANSFERASE SUBUNIT A, MITOCHONDRIAL"/>
    <property type="match status" value="1"/>
</dbReference>
<dbReference type="RefSeq" id="WP_380642949.1">
    <property type="nucleotide sequence ID" value="NZ_JBHSQO010000067.1"/>
</dbReference>
<feature type="domain" description="Amidase" evidence="2">
    <location>
        <begin position="27"/>
        <end position="426"/>
    </location>
</feature>
<keyword evidence="4" id="KW-1185">Reference proteome</keyword>
<dbReference type="PROSITE" id="PS00571">
    <property type="entry name" value="AMIDASES"/>
    <property type="match status" value="1"/>
</dbReference>
<dbReference type="EMBL" id="JBHSQO010000067">
    <property type="protein sequence ID" value="MFC6094570.1"/>
    <property type="molecule type" value="Genomic_DNA"/>
</dbReference>
<dbReference type="PANTHER" id="PTHR11895">
    <property type="entry name" value="TRANSAMIDASE"/>
    <property type="match status" value="1"/>
</dbReference>
<evidence type="ECO:0000259" key="2">
    <source>
        <dbReference type="Pfam" id="PF01425"/>
    </source>
</evidence>
<evidence type="ECO:0000313" key="3">
    <source>
        <dbReference type="EMBL" id="MFC6094570.1"/>
    </source>
</evidence>
<sequence length="446" mass="46316">MADRPITSWSVRELAHAVASAELSPVELAEAFLERAERAEPVVRAFAHLDPELVRRQAERAAAEVVAGRWRGPLHGVPIGVKDIVDTADMPTRYGSPVWPDIHPARDAAVVRRLREAGAVVFGKNTTQEFAVGIACAPTANPWDPRRVAGGSSGGSAAAVAARECAASVGSDTGGSIRIPAAFCGVVGLRPTGDRVPHDGVWPASPTLDRVGPIARTVDDTELLFRCLAGLPSTSDFPVPGLAGVRIGVVTDWLAESDDDVRDVVAEAIGLLERAGARLVEVTAPAMDLVGPAYRGVALHEVAAAHRAGAARGLLDHNPAILGAVAVGGGVDERALSAARNAVARIGRAWDALFTGHGLRLLLSPTVPFTACTPVDLPVLEMRAGSLTIPLSLSGLPVVSQPVGFANGLPVGVQWIGPRGADLELLAAARAYEGLTDWHTAEPPVG</sequence>
<accession>A0ABW1PG15</accession>
<evidence type="ECO:0000256" key="1">
    <source>
        <dbReference type="ARBA" id="ARBA00009199"/>
    </source>
</evidence>